<reference evidence="3 4" key="1">
    <citation type="submission" date="2017-02" db="EMBL/GenBank/DDBJ databases">
        <authorList>
            <person name="Peterson S.W."/>
        </authorList>
    </citation>
    <scope>NUCLEOTIDE SEQUENCE [LARGE SCALE GENOMIC DNA]</scope>
    <source>
        <strain evidence="3 4">ATCC 35992</strain>
    </source>
</reference>
<dbReference type="GO" id="GO:0015074">
    <property type="term" value="P:DNA integration"/>
    <property type="evidence" value="ECO:0007669"/>
    <property type="project" value="InterPro"/>
</dbReference>
<name>A0A1T4VUR0_9FIRM</name>
<dbReference type="InterPro" id="IPR012337">
    <property type="entry name" value="RNaseH-like_sf"/>
</dbReference>
<evidence type="ECO:0000256" key="1">
    <source>
        <dbReference type="ARBA" id="ARBA00023172"/>
    </source>
</evidence>
<dbReference type="OrthoDB" id="9776104at2"/>
<dbReference type="InterPro" id="IPR009057">
    <property type="entry name" value="Homeodomain-like_sf"/>
</dbReference>
<dbReference type="InterPro" id="IPR025246">
    <property type="entry name" value="IS30-like_HTH"/>
</dbReference>
<dbReference type="InterPro" id="IPR053392">
    <property type="entry name" value="Transposase_IS30-like"/>
</dbReference>
<accession>A0A1T4VUR0</accession>
<dbReference type="PANTHER" id="PTHR10948">
    <property type="entry name" value="TRANSPOSASE"/>
    <property type="match status" value="1"/>
</dbReference>
<dbReference type="GO" id="GO:0032196">
    <property type="term" value="P:transposition"/>
    <property type="evidence" value="ECO:0007669"/>
    <property type="project" value="TreeGrafter"/>
</dbReference>
<protein>
    <submittedName>
        <fullName evidence="3">Transposase and inactivated derivatives, IS30 family</fullName>
    </submittedName>
</protein>
<dbReference type="EMBL" id="FUXZ01000009">
    <property type="protein sequence ID" value="SKA68730.1"/>
    <property type="molecule type" value="Genomic_DNA"/>
</dbReference>
<dbReference type="InterPro" id="IPR051917">
    <property type="entry name" value="Transposase-Integrase"/>
</dbReference>
<dbReference type="InterPro" id="IPR036397">
    <property type="entry name" value="RNaseH_sf"/>
</dbReference>
<evidence type="ECO:0000313" key="4">
    <source>
        <dbReference type="Proteomes" id="UP000190814"/>
    </source>
</evidence>
<dbReference type="Gene3D" id="1.10.10.60">
    <property type="entry name" value="Homeodomain-like"/>
    <property type="match status" value="1"/>
</dbReference>
<dbReference type="InterPro" id="IPR001584">
    <property type="entry name" value="Integrase_cat-core"/>
</dbReference>
<dbReference type="SUPFAM" id="SSF46689">
    <property type="entry name" value="Homeodomain-like"/>
    <property type="match status" value="1"/>
</dbReference>
<dbReference type="STRING" id="39495.SAMN02745111_01663"/>
<dbReference type="AlphaFoldDB" id="A0A1T4VUR0"/>
<organism evidence="3 4">
    <name type="scientific">Eubacterium uniforme</name>
    <dbReference type="NCBI Taxonomy" id="39495"/>
    <lineage>
        <taxon>Bacteria</taxon>
        <taxon>Bacillati</taxon>
        <taxon>Bacillota</taxon>
        <taxon>Clostridia</taxon>
        <taxon>Eubacteriales</taxon>
        <taxon>Eubacteriaceae</taxon>
        <taxon>Eubacterium</taxon>
    </lineage>
</organism>
<dbReference type="SUPFAM" id="SSF53098">
    <property type="entry name" value="Ribonuclease H-like"/>
    <property type="match status" value="1"/>
</dbReference>
<gene>
    <name evidence="3" type="ORF">SAMN02745111_01663</name>
</gene>
<sequence>MIAARVKRPYRHLRREDRIKIEALYNNGHSGREISKILGFSQSTICRELKKGMYEHTNSDLTTTNKYSYNKAQEITDINVSKRGPKYLKIDKQREYADFIEKDIVENNHSPEVAIAEAKKAGFKFHICVRTLYNYIDMDLFARLSLSNLPVKRKRNKRAISVAKYKTLKKEVPLITDRPKEVDDRETFGHWEMDTVKGRKGITKGCLLVLTERKTRKEIIRFMKNQKSESVVKELNNIEKYFGKKFSEIFKTITVDNGSEFSDYDDMIKSSIHEGKRIEIYYCHPYSSWERGTNENGNRFIRRRIPKGKDFDNITKEKVEEIEYWMNHYPRRMFNFKTSEELYQEELKNIAS</sequence>
<dbReference type="Pfam" id="PF00665">
    <property type="entry name" value="rve"/>
    <property type="match status" value="1"/>
</dbReference>
<dbReference type="GO" id="GO:0004803">
    <property type="term" value="F:transposase activity"/>
    <property type="evidence" value="ECO:0007669"/>
    <property type="project" value="TreeGrafter"/>
</dbReference>
<evidence type="ECO:0000259" key="2">
    <source>
        <dbReference type="PROSITE" id="PS50994"/>
    </source>
</evidence>
<dbReference type="RefSeq" id="WP_078766512.1">
    <property type="nucleotide sequence ID" value="NZ_FUXZ01000009.1"/>
</dbReference>
<dbReference type="GO" id="GO:0006310">
    <property type="term" value="P:DNA recombination"/>
    <property type="evidence" value="ECO:0007669"/>
    <property type="project" value="UniProtKB-KW"/>
</dbReference>
<dbReference type="GO" id="GO:0005829">
    <property type="term" value="C:cytosol"/>
    <property type="evidence" value="ECO:0007669"/>
    <property type="project" value="TreeGrafter"/>
</dbReference>
<dbReference type="NCBIfam" id="NF033563">
    <property type="entry name" value="transpos_IS30"/>
    <property type="match status" value="1"/>
</dbReference>
<keyword evidence="4" id="KW-1185">Reference proteome</keyword>
<keyword evidence="1" id="KW-0233">DNA recombination</keyword>
<proteinExistence type="predicted"/>
<dbReference type="Gene3D" id="3.30.420.10">
    <property type="entry name" value="Ribonuclease H-like superfamily/Ribonuclease H"/>
    <property type="match status" value="1"/>
</dbReference>
<feature type="domain" description="Integrase catalytic" evidence="2">
    <location>
        <begin position="175"/>
        <end position="347"/>
    </location>
</feature>
<dbReference type="PANTHER" id="PTHR10948:SF23">
    <property type="entry name" value="TRANSPOSASE INSI FOR INSERTION SEQUENCE ELEMENT IS30A-RELATED"/>
    <property type="match status" value="1"/>
</dbReference>
<dbReference type="GO" id="GO:0003676">
    <property type="term" value="F:nucleic acid binding"/>
    <property type="evidence" value="ECO:0007669"/>
    <property type="project" value="InterPro"/>
</dbReference>
<dbReference type="Pfam" id="PF13936">
    <property type="entry name" value="HTH_38"/>
    <property type="match status" value="1"/>
</dbReference>
<evidence type="ECO:0000313" key="3">
    <source>
        <dbReference type="EMBL" id="SKA68730.1"/>
    </source>
</evidence>
<dbReference type="PROSITE" id="PS50994">
    <property type="entry name" value="INTEGRASE"/>
    <property type="match status" value="1"/>
</dbReference>
<dbReference type="Proteomes" id="UP000190814">
    <property type="component" value="Unassembled WGS sequence"/>
</dbReference>